<keyword evidence="4" id="KW-1185">Reference proteome</keyword>
<name>A0A3P1BIY5_9BACT</name>
<dbReference type="AlphaFoldDB" id="A0A3P1BIY5"/>
<feature type="domain" description="VanZ-like" evidence="2">
    <location>
        <begin position="21"/>
        <end position="123"/>
    </location>
</feature>
<feature type="transmembrane region" description="Helical" evidence="1">
    <location>
        <begin position="109"/>
        <end position="127"/>
    </location>
</feature>
<accession>A0A3P1BIY5</accession>
<dbReference type="OrthoDB" id="1358136at2"/>
<evidence type="ECO:0000313" key="3">
    <source>
        <dbReference type="EMBL" id="RRB00955.1"/>
    </source>
</evidence>
<dbReference type="InterPro" id="IPR006976">
    <property type="entry name" value="VanZ-like"/>
</dbReference>
<gene>
    <name evidence="3" type="ORF">EHT25_22490</name>
</gene>
<reference evidence="3 4" key="1">
    <citation type="submission" date="2018-11" db="EMBL/GenBank/DDBJ databases">
        <authorList>
            <person name="Zhou Z."/>
            <person name="Wang G."/>
        </authorList>
    </citation>
    <scope>NUCLEOTIDE SEQUENCE [LARGE SCALE GENOMIC DNA]</scope>
    <source>
        <strain evidence="3 4">KCTC52004</strain>
    </source>
</reference>
<dbReference type="RefSeq" id="WP_124877417.1">
    <property type="nucleotide sequence ID" value="NZ_RQJO01000010.1"/>
</dbReference>
<keyword evidence="1" id="KW-1133">Transmembrane helix</keyword>
<evidence type="ECO:0000256" key="1">
    <source>
        <dbReference type="SAM" id="Phobius"/>
    </source>
</evidence>
<proteinExistence type="predicted"/>
<feature type="transmembrane region" description="Helical" evidence="1">
    <location>
        <begin position="49"/>
        <end position="67"/>
    </location>
</feature>
<organism evidence="3 4">
    <name type="scientific">Larkinella rosea</name>
    <dbReference type="NCBI Taxonomy" id="2025312"/>
    <lineage>
        <taxon>Bacteria</taxon>
        <taxon>Pseudomonadati</taxon>
        <taxon>Bacteroidota</taxon>
        <taxon>Cytophagia</taxon>
        <taxon>Cytophagales</taxon>
        <taxon>Spirosomataceae</taxon>
        <taxon>Larkinella</taxon>
    </lineage>
</organism>
<evidence type="ECO:0000259" key="2">
    <source>
        <dbReference type="Pfam" id="PF04892"/>
    </source>
</evidence>
<dbReference type="EMBL" id="RQJO01000010">
    <property type="protein sequence ID" value="RRB00955.1"/>
    <property type="molecule type" value="Genomic_DNA"/>
</dbReference>
<feature type="transmembrane region" description="Helical" evidence="1">
    <location>
        <begin position="5"/>
        <end position="22"/>
    </location>
</feature>
<dbReference type="Proteomes" id="UP000271925">
    <property type="component" value="Unassembled WGS sequence"/>
</dbReference>
<evidence type="ECO:0000313" key="4">
    <source>
        <dbReference type="Proteomes" id="UP000271925"/>
    </source>
</evidence>
<feature type="transmembrane region" description="Helical" evidence="1">
    <location>
        <begin position="74"/>
        <end position="97"/>
    </location>
</feature>
<dbReference type="Pfam" id="PF04892">
    <property type="entry name" value="VanZ"/>
    <property type="match status" value="1"/>
</dbReference>
<sequence length="138" mass="15599">MRFSFLLLIVLGISLVFYLSWVPSPYMRVVWFLPGWVARWADVGKNADLRTAVPFVFLGFCSGFMLFRSQAAWFWWLFACFGLTLVAVIAEVGQLALPHRHFSWTDIQWGAAGSVLGMMGALIVGFVSRQFRIGNPSE</sequence>
<keyword evidence="1" id="KW-0812">Transmembrane</keyword>
<comment type="caution">
    <text evidence="3">The sequence shown here is derived from an EMBL/GenBank/DDBJ whole genome shotgun (WGS) entry which is preliminary data.</text>
</comment>
<keyword evidence="1" id="KW-0472">Membrane</keyword>
<protein>
    <recommendedName>
        <fullName evidence="2">VanZ-like domain-containing protein</fullName>
    </recommendedName>
</protein>